<dbReference type="EMBL" id="CVUD02000108">
    <property type="protein sequence ID" value="SEH71573.1"/>
    <property type="molecule type" value="Genomic_DNA"/>
</dbReference>
<gene>
    <name evidence="1" type="ORF">BAZSYMB_GCONTIG00794_1</name>
</gene>
<accession>A0A1H6K8I8</accession>
<dbReference type="Proteomes" id="UP000198559">
    <property type="component" value="Unassembled WGS sequence"/>
</dbReference>
<evidence type="ECO:0000313" key="2">
    <source>
        <dbReference type="Proteomes" id="UP000198559"/>
    </source>
</evidence>
<dbReference type="AlphaFoldDB" id="A0A1H6K8I8"/>
<evidence type="ECO:0000313" key="1">
    <source>
        <dbReference type="EMBL" id="SEH71573.1"/>
    </source>
</evidence>
<name>A0A1H6K8I8_9GAMM</name>
<sequence>MRELYKTLDQDNKIEQQRKMFFQIVEKSNINIVTCGNCGLVVFHKIGREGDICCPHCSIESDLSNFPDLYC</sequence>
<proteinExistence type="predicted"/>
<organism evidence="1 2">
    <name type="scientific">Bathymodiolus azoricus thioautotrophic gill symbiont</name>
    <dbReference type="NCBI Taxonomy" id="235205"/>
    <lineage>
        <taxon>Bacteria</taxon>
        <taxon>Pseudomonadati</taxon>
        <taxon>Pseudomonadota</taxon>
        <taxon>Gammaproteobacteria</taxon>
        <taxon>sulfur-oxidizing symbionts</taxon>
    </lineage>
</organism>
<protein>
    <submittedName>
        <fullName evidence="1">Uncharacterized protein</fullName>
    </submittedName>
</protein>
<reference evidence="2" key="1">
    <citation type="submission" date="2016-06" db="EMBL/GenBank/DDBJ databases">
        <authorList>
            <person name="Petersen J."/>
            <person name="Sayavedra L."/>
        </authorList>
    </citation>
    <scope>NUCLEOTIDE SEQUENCE [LARGE SCALE GENOMIC DNA]</scope>
    <source>
        <strain evidence="2">BazSymB</strain>
    </source>
</reference>